<dbReference type="Gene3D" id="3.40.50.2000">
    <property type="entry name" value="Glycogen Phosphorylase B"/>
    <property type="match status" value="2"/>
</dbReference>
<dbReference type="Pfam" id="PF00534">
    <property type="entry name" value="Glycos_transf_1"/>
    <property type="match status" value="1"/>
</dbReference>
<dbReference type="GO" id="GO:1901135">
    <property type="term" value="P:carbohydrate derivative metabolic process"/>
    <property type="evidence" value="ECO:0007669"/>
    <property type="project" value="UniProtKB-ARBA"/>
</dbReference>
<keyword evidence="2" id="KW-0808">Transferase</keyword>
<keyword evidence="1" id="KW-0328">Glycosyltransferase</keyword>
<gene>
    <name evidence="5" type="ORF">ARC23_10490</name>
</gene>
<evidence type="ECO:0000313" key="5">
    <source>
        <dbReference type="EMBL" id="KRG50954.1"/>
    </source>
</evidence>
<dbReference type="PANTHER" id="PTHR12526:SF510">
    <property type="entry name" value="D-INOSITOL 3-PHOSPHATE GLYCOSYLTRANSFERASE"/>
    <property type="match status" value="1"/>
</dbReference>
<proteinExistence type="predicted"/>
<dbReference type="OrthoDB" id="4611853at2"/>
<evidence type="ECO:0008006" key="7">
    <source>
        <dbReference type="Google" id="ProtNLM"/>
    </source>
</evidence>
<feature type="domain" description="Glycosyl transferase family 1" evidence="3">
    <location>
        <begin position="222"/>
        <end position="338"/>
    </location>
</feature>
<organism evidence="5 6">
    <name type="scientific">Stenotrophomonas beteli</name>
    <dbReference type="NCBI Taxonomy" id="3384461"/>
    <lineage>
        <taxon>Bacteria</taxon>
        <taxon>Pseudomonadati</taxon>
        <taxon>Pseudomonadota</taxon>
        <taxon>Gammaproteobacteria</taxon>
        <taxon>Lysobacterales</taxon>
        <taxon>Lysobacteraceae</taxon>
        <taxon>Stenotrophomonas</taxon>
        <taxon>Stenotrophomonas maltophilia group</taxon>
    </lineage>
</organism>
<accession>A0A0R0BA69</accession>
<dbReference type="InterPro" id="IPR001296">
    <property type="entry name" value="Glyco_trans_1"/>
</dbReference>
<dbReference type="Proteomes" id="UP000051757">
    <property type="component" value="Unassembled WGS sequence"/>
</dbReference>
<evidence type="ECO:0000259" key="4">
    <source>
        <dbReference type="Pfam" id="PF13579"/>
    </source>
</evidence>
<dbReference type="EMBL" id="LLXV01000029">
    <property type="protein sequence ID" value="KRG50954.1"/>
    <property type="molecule type" value="Genomic_DNA"/>
</dbReference>
<dbReference type="SUPFAM" id="SSF53756">
    <property type="entry name" value="UDP-Glycosyltransferase/glycogen phosphorylase"/>
    <property type="match status" value="1"/>
</dbReference>
<comment type="caution">
    <text evidence="5">The sequence shown here is derived from an EMBL/GenBank/DDBJ whole genome shotgun (WGS) entry which is preliminary data.</text>
</comment>
<evidence type="ECO:0000256" key="2">
    <source>
        <dbReference type="ARBA" id="ARBA00022679"/>
    </source>
</evidence>
<evidence type="ECO:0000313" key="6">
    <source>
        <dbReference type="Proteomes" id="UP000051757"/>
    </source>
</evidence>
<evidence type="ECO:0000256" key="1">
    <source>
        <dbReference type="ARBA" id="ARBA00022676"/>
    </source>
</evidence>
<dbReference type="Pfam" id="PF13579">
    <property type="entry name" value="Glyco_trans_4_4"/>
    <property type="match status" value="1"/>
</dbReference>
<dbReference type="AlphaFoldDB" id="A0A0R0BA69"/>
<reference evidence="5 6" key="1">
    <citation type="journal article" date="2016" name="Front. Microbiol.">
        <title>Genome Sequence of Type Strains of Genus Stenotrophomonas.</title>
        <authorList>
            <person name="Patil P.P."/>
            <person name="Midha S."/>
            <person name="Kumar S."/>
            <person name="Patil P.B."/>
        </authorList>
    </citation>
    <scope>NUCLEOTIDE SEQUENCE [LARGE SCALE GENOMIC DNA]</scope>
    <source>
        <strain evidence="5 6">LMG 978</strain>
    </source>
</reference>
<dbReference type="GO" id="GO:0016757">
    <property type="term" value="F:glycosyltransferase activity"/>
    <property type="evidence" value="ECO:0007669"/>
    <property type="project" value="UniProtKB-KW"/>
</dbReference>
<evidence type="ECO:0000259" key="3">
    <source>
        <dbReference type="Pfam" id="PF00534"/>
    </source>
</evidence>
<sequence length="400" mass="43720">MRSDPDRVGEQTDCVENPVSSLNVLIFTTDVHAGGIKASTLRLREMLADGVSNVSILSYEPAEEGGEADYSLGLPLVREFQANARWDYDLRRAMGILVAVLRFRRLMRNERFDAVVSMSYGPSIVALMAKKFGLDFKLVVSERQDPSRDLAAGWRKRLVRSLCGWMYRGSDLYHCNSPVAAERAPVLFNVSPKKTLYIPNGYDFSQLDEQSLAPPVSAISGPYVVSCGRLNEQKGQHIAIAVFAGMAKLGYKGVLVFIGDGSLRESLEARAEMSGVSDRVVFLGAVDNPLPYFRQADLVLVTSLWEGFANVPVEAMAVGGRVISTRWSGAKEVLQDAADFFSSDLDALDRCDKAAVAIASTEAMAAIAELPRLAAVQSLREQYGYAGTSRRFVAAIEGLR</sequence>
<dbReference type="CDD" id="cd03811">
    <property type="entry name" value="GT4_GT28_WabH-like"/>
    <property type="match status" value="1"/>
</dbReference>
<dbReference type="PANTHER" id="PTHR12526">
    <property type="entry name" value="GLYCOSYLTRANSFERASE"/>
    <property type="match status" value="1"/>
</dbReference>
<name>A0A0R0BA69_9GAMM</name>
<dbReference type="InterPro" id="IPR028098">
    <property type="entry name" value="Glyco_trans_4-like_N"/>
</dbReference>
<protein>
    <recommendedName>
        <fullName evidence="7">Glycosyltransferase</fullName>
    </recommendedName>
</protein>
<keyword evidence="6" id="KW-1185">Reference proteome</keyword>
<feature type="domain" description="Glycosyltransferase subfamily 4-like N-terminal" evidence="4">
    <location>
        <begin position="34"/>
        <end position="201"/>
    </location>
</feature>